<keyword evidence="3" id="KW-1185">Reference proteome</keyword>
<gene>
    <name evidence="2" type="ORF">FKW44_004597</name>
</gene>
<reference evidence="3" key="1">
    <citation type="submission" date="2021-01" db="EMBL/GenBank/DDBJ databases">
        <title>Caligus Genome Assembly.</title>
        <authorList>
            <person name="Gallardo-Escarate C."/>
        </authorList>
    </citation>
    <scope>NUCLEOTIDE SEQUENCE [LARGE SCALE GENOMIC DNA]</scope>
</reference>
<protein>
    <submittedName>
        <fullName evidence="2">Uncharacterized protein</fullName>
    </submittedName>
</protein>
<feature type="non-terminal residue" evidence="2">
    <location>
        <position position="56"/>
    </location>
</feature>
<feature type="signal peptide" evidence="1">
    <location>
        <begin position="1"/>
        <end position="16"/>
    </location>
</feature>
<accession>A0A7T8HMC7</accession>
<dbReference type="EMBL" id="CP045892">
    <property type="protein sequence ID" value="QQP52441.1"/>
    <property type="molecule type" value="Genomic_DNA"/>
</dbReference>
<organism evidence="2 3">
    <name type="scientific">Caligus rogercresseyi</name>
    <name type="common">Sea louse</name>
    <dbReference type="NCBI Taxonomy" id="217165"/>
    <lineage>
        <taxon>Eukaryota</taxon>
        <taxon>Metazoa</taxon>
        <taxon>Ecdysozoa</taxon>
        <taxon>Arthropoda</taxon>
        <taxon>Crustacea</taxon>
        <taxon>Multicrustacea</taxon>
        <taxon>Hexanauplia</taxon>
        <taxon>Copepoda</taxon>
        <taxon>Siphonostomatoida</taxon>
        <taxon>Caligidae</taxon>
        <taxon>Caligus</taxon>
    </lineage>
</organism>
<evidence type="ECO:0000313" key="3">
    <source>
        <dbReference type="Proteomes" id="UP000595437"/>
    </source>
</evidence>
<dbReference type="Proteomes" id="UP000595437">
    <property type="component" value="Chromosome 3"/>
</dbReference>
<proteinExistence type="predicted"/>
<keyword evidence="1" id="KW-0732">Signal</keyword>
<feature type="chain" id="PRO_5031108601" evidence="1">
    <location>
        <begin position="17"/>
        <end position="56"/>
    </location>
</feature>
<dbReference type="AlphaFoldDB" id="A0A7T8HMC7"/>
<name>A0A7T8HMC7_CALRO</name>
<sequence length="56" mass="6150">MIALLGVILQSSLIYGDNSLPASASAEDPESEVSPMYIWDELYGGEMPREQRANSF</sequence>
<evidence type="ECO:0000256" key="1">
    <source>
        <dbReference type="SAM" id="SignalP"/>
    </source>
</evidence>
<evidence type="ECO:0000313" key="2">
    <source>
        <dbReference type="EMBL" id="QQP52441.1"/>
    </source>
</evidence>